<dbReference type="RefSeq" id="WP_134763315.1">
    <property type="nucleotide sequence ID" value="NZ_SOZD01000005.1"/>
</dbReference>
<dbReference type="AlphaFoldDB" id="A0A4Y8RH97"/>
<accession>A0A4Y8RH97</accession>
<organism evidence="1 2">
    <name type="scientific">Jiella endophytica</name>
    <dbReference type="NCBI Taxonomy" id="2558362"/>
    <lineage>
        <taxon>Bacteria</taxon>
        <taxon>Pseudomonadati</taxon>
        <taxon>Pseudomonadota</taxon>
        <taxon>Alphaproteobacteria</taxon>
        <taxon>Hyphomicrobiales</taxon>
        <taxon>Aurantimonadaceae</taxon>
        <taxon>Jiella</taxon>
    </lineage>
</organism>
<gene>
    <name evidence="1" type="ORF">E3C22_18300</name>
</gene>
<proteinExistence type="predicted"/>
<evidence type="ECO:0000313" key="2">
    <source>
        <dbReference type="Proteomes" id="UP000298179"/>
    </source>
</evidence>
<name>A0A4Y8RH97_9HYPH</name>
<reference evidence="1 2" key="1">
    <citation type="submission" date="2019-03" db="EMBL/GenBank/DDBJ databases">
        <title>Jiella endophytica sp. nov., a novel endophytic bacterium isolated from root of Ficus microcarpa Linn. f.</title>
        <authorList>
            <person name="Tuo L."/>
        </authorList>
    </citation>
    <scope>NUCLEOTIDE SEQUENCE [LARGE SCALE GENOMIC DNA]</scope>
    <source>
        <strain evidence="1 2">CBS5Q-3</strain>
    </source>
</reference>
<comment type="caution">
    <text evidence="1">The sequence shown here is derived from an EMBL/GenBank/DDBJ whole genome shotgun (WGS) entry which is preliminary data.</text>
</comment>
<protein>
    <submittedName>
        <fullName evidence="1">Uncharacterized protein</fullName>
    </submittedName>
</protein>
<keyword evidence="2" id="KW-1185">Reference proteome</keyword>
<dbReference type="Proteomes" id="UP000298179">
    <property type="component" value="Unassembled WGS sequence"/>
</dbReference>
<dbReference type="EMBL" id="SOZD01000005">
    <property type="protein sequence ID" value="TFF20840.1"/>
    <property type="molecule type" value="Genomic_DNA"/>
</dbReference>
<evidence type="ECO:0000313" key="1">
    <source>
        <dbReference type="EMBL" id="TFF20840.1"/>
    </source>
</evidence>
<sequence length="61" mass="6695">MSVEAMKTLDLIIAKVAEAKELVADEPELAVLRRRLDDIIHEADREKQALVNGSPPESPGD</sequence>